<protein>
    <submittedName>
        <fullName evidence="2">Uncharacterized protein</fullName>
    </submittedName>
</protein>
<evidence type="ECO:0000256" key="1">
    <source>
        <dbReference type="SAM" id="Phobius"/>
    </source>
</evidence>
<name>A0A4D6X5F7_9FLOR</name>
<dbReference type="AlphaFoldDB" id="A0A4D6X5F7"/>
<keyword evidence="1" id="KW-0472">Membrane</keyword>
<evidence type="ECO:0000313" key="2">
    <source>
        <dbReference type="EMBL" id="QCI08845.1"/>
    </source>
</evidence>
<accession>A0A4D6X5F7</accession>
<keyword evidence="1" id="KW-0812">Transmembrane</keyword>
<organism evidence="2">
    <name type="scientific">Wrangelia sp</name>
    <dbReference type="NCBI Taxonomy" id="2575620"/>
    <lineage>
        <taxon>Eukaryota</taxon>
        <taxon>Rhodophyta</taxon>
        <taxon>Florideophyceae</taxon>
        <taxon>Rhodymeniophycidae</taxon>
        <taxon>Ceramiales</taxon>
        <taxon>Ceramiaceae</taxon>
        <taxon>Wrangelia</taxon>
    </lineage>
</organism>
<dbReference type="EMBL" id="MK814738">
    <property type="protein sequence ID" value="QCI08845.1"/>
    <property type="molecule type" value="Genomic_DNA"/>
</dbReference>
<sequence length="251" mass="30077">MIHYWPHEPSIELQQSVAKLLSKTKQKLKNNLCNKTYFYLYTDILDDFHKERILRIITKELENLILDLIEMNISIKEINSNQTKILFYLINKSLNKISQEMYIKINSEFYKINISSKTLTHDNILLYYLLIYFLFGSSYIESHIFGFNPKETPQEHVKILCENLIIQISNLITYQLLHQIKNISELTFFIHKNFLCNNTYISNRSIALFLNTLLIQNFIHFYINQTRIIYNNRYCVFLLSTKGIIKIYLYT</sequence>
<reference evidence="2" key="1">
    <citation type="journal article" date="2019" name="Mol. Phylogenet. Evol.">
        <title>Morphological evolution and classification of the red algal order Ceramiales inferred using plastid phylogenomics.</title>
        <authorList>
            <person name="Diaz-Tapia P."/>
            <person name="Pasella M.M."/>
            <person name="Verbruggen H."/>
            <person name="Maggs C.A."/>
        </authorList>
    </citation>
    <scope>NUCLEOTIDE SEQUENCE</scope>
    <source>
        <strain evidence="2">PD2766_2</strain>
    </source>
</reference>
<proteinExistence type="predicted"/>
<feature type="transmembrane region" description="Helical" evidence="1">
    <location>
        <begin position="124"/>
        <end position="140"/>
    </location>
</feature>
<dbReference type="InterPro" id="IPR022552">
    <property type="entry name" value="UPF_Ycf55"/>
</dbReference>
<reference evidence="2" key="2">
    <citation type="submission" date="2019-04" db="EMBL/GenBank/DDBJ databases">
        <authorList>
            <person name="Pasella M."/>
        </authorList>
    </citation>
    <scope>NUCLEOTIDE SEQUENCE</scope>
    <source>
        <strain evidence="2">PD2766_2</strain>
    </source>
</reference>
<feature type="transmembrane region" description="Helical" evidence="1">
    <location>
        <begin position="205"/>
        <end position="223"/>
    </location>
</feature>
<keyword evidence="2" id="KW-0934">Plastid</keyword>
<keyword evidence="1" id="KW-1133">Transmembrane helix</keyword>
<gene>
    <name evidence="2" type="primary">ycf55</name>
</gene>
<dbReference type="Pfam" id="PF12452">
    <property type="entry name" value="DUF3685"/>
    <property type="match status" value="1"/>
</dbReference>
<geneLocation type="plastid" evidence="2"/>